<gene>
    <name evidence="4" type="ORF">SD37_05245</name>
</gene>
<dbReference type="CDD" id="cd02440">
    <property type="entry name" value="AdoMet_MTases"/>
    <property type="match status" value="1"/>
</dbReference>
<dbReference type="Proteomes" id="UP000093695">
    <property type="component" value="Chromosome"/>
</dbReference>
<evidence type="ECO:0000256" key="3">
    <source>
        <dbReference type="ARBA" id="ARBA00022691"/>
    </source>
</evidence>
<evidence type="ECO:0000313" key="4">
    <source>
        <dbReference type="EMBL" id="ANN15124.1"/>
    </source>
</evidence>
<dbReference type="STRING" id="31958.SD37_05245"/>
<keyword evidence="3" id="KW-0949">S-adenosyl-L-methionine</keyword>
<reference evidence="4 5" key="1">
    <citation type="journal article" date="2015" name="Genome Announc.">
        <title>Draft Genome Sequence of Norvancomycin-Producing Strain Amycolatopsis orientalis CPCC200066.</title>
        <authorList>
            <person name="Lei X."/>
            <person name="Yuan F."/>
            <person name="Shi Y."/>
            <person name="Li X."/>
            <person name="Wang L."/>
            <person name="Hong B."/>
        </authorList>
    </citation>
    <scope>NUCLEOTIDE SEQUENCE [LARGE SCALE GENOMIC DNA]</scope>
    <source>
        <strain evidence="4 5">B-37</strain>
    </source>
</reference>
<dbReference type="KEGG" id="aori:SD37_05245"/>
<sequence length="245" mass="27144">MTWYSDDGLWSGFSELMWPQYLTAEADELVRESPLLAFPAGSRVLDLCCGPGRFVVPLARKGYQVTGVDLNAPVLDRAKQAAADADVSAELVQGDMLEFVRPGGFDVVLNMYTSFGYFDEAEKNLQVLRNAHTSLAPGGKLLLEVFGKEIVAKNIGRTHAFPQPDGIAYMRHSVLDDWTKLRTDWTLVDGEVARSAHIQSFIYSAAELRRLFEDAGFTDIEAYGGFDGAPYDKRAKRLIVQGRKA</sequence>
<dbReference type="AlphaFoldDB" id="A0A193BSH4"/>
<dbReference type="Gene3D" id="3.40.50.150">
    <property type="entry name" value="Vaccinia Virus protein VP39"/>
    <property type="match status" value="1"/>
</dbReference>
<keyword evidence="2 4" id="KW-0808">Transferase</keyword>
<dbReference type="Gene3D" id="2.20.25.110">
    <property type="entry name" value="S-adenosyl-L-methionine-dependent methyltransferases"/>
    <property type="match status" value="1"/>
</dbReference>
<dbReference type="EMBL" id="CP016174">
    <property type="protein sequence ID" value="ANN15124.1"/>
    <property type="molecule type" value="Genomic_DNA"/>
</dbReference>
<name>A0A193BSH4_AMYOR</name>
<dbReference type="InterPro" id="IPR029063">
    <property type="entry name" value="SAM-dependent_MTases_sf"/>
</dbReference>
<dbReference type="RefSeq" id="WP_044852092.1">
    <property type="nucleotide sequence ID" value="NZ_CP016174.1"/>
</dbReference>
<dbReference type="SUPFAM" id="SSF53335">
    <property type="entry name" value="S-adenosyl-L-methionine-dependent methyltransferases"/>
    <property type="match status" value="1"/>
</dbReference>
<keyword evidence="1 4" id="KW-0489">Methyltransferase</keyword>
<evidence type="ECO:0000256" key="2">
    <source>
        <dbReference type="ARBA" id="ARBA00022679"/>
    </source>
</evidence>
<keyword evidence="5" id="KW-1185">Reference proteome</keyword>
<evidence type="ECO:0000256" key="1">
    <source>
        <dbReference type="ARBA" id="ARBA00022603"/>
    </source>
</evidence>
<evidence type="ECO:0000313" key="5">
    <source>
        <dbReference type="Proteomes" id="UP000093695"/>
    </source>
</evidence>
<dbReference type="Pfam" id="PF13489">
    <property type="entry name" value="Methyltransf_23"/>
    <property type="match status" value="1"/>
</dbReference>
<dbReference type="GO" id="GO:0008168">
    <property type="term" value="F:methyltransferase activity"/>
    <property type="evidence" value="ECO:0007669"/>
    <property type="project" value="UniProtKB-KW"/>
</dbReference>
<dbReference type="PANTHER" id="PTHR43464">
    <property type="entry name" value="METHYLTRANSFERASE"/>
    <property type="match status" value="1"/>
</dbReference>
<dbReference type="GO" id="GO:0032259">
    <property type="term" value="P:methylation"/>
    <property type="evidence" value="ECO:0007669"/>
    <property type="project" value="UniProtKB-KW"/>
</dbReference>
<accession>A0A193BSH4</accession>
<dbReference type="PANTHER" id="PTHR43464:SF19">
    <property type="entry name" value="UBIQUINONE BIOSYNTHESIS O-METHYLTRANSFERASE, MITOCHONDRIAL"/>
    <property type="match status" value="1"/>
</dbReference>
<protein>
    <submittedName>
        <fullName evidence="4">Methyltransferase</fullName>
    </submittedName>
</protein>
<organism evidence="4 5">
    <name type="scientific">Amycolatopsis orientalis</name>
    <name type="common">Nocardia orientalis</name>
    <dbReference type="NCBI Taxonomy" id="31958"/>
    <lineage>
        <taxon>Bacteria</taxon>
        <taxon>Bacillati</taxon>
        <taxon>Actinomycetota</taxon>
        <taxon>Actinomycetes</taxon>
        <taxon>Pseudonocardiales</taxon>
        <taxon>Pseudonocardiaceae</taxon>
        <taxon>Amycolatopsis</taxon>
    </lineage>
</organism>
<proteinExistence type="predicted"/>